<dbReference type="RefSeq" id="WP_024370940.1">
    <property type="nucleotide sequence ID" value="NZ_UGGP01000001.1"/>
</dbReference>
<dbReference type="OrthoDB" id="2381815at2"/>
<reference evidence="1 2" key="1">
    <citation type="submission" date="2018-06" db="EMBL/GenBank/DDBJ databases">
        <authorList>
            <consortium name="Pathogen Informatics"/>
            <person name="Doyle S."/>
        </authorList>
    </citation>
    <scope>NUCLEOTIDE SEQUENCE [LARGE SCALE GENOMIC DNA]</scope>
    <source>
        <strain evidence="1 2">NCTC13163</strain>
    </source>
</reference>
<sequence>MTTKKLESEQLIERWVVRRIVSGESTATLANTAFVYGNDLMRLVLDRTDGSLQITREPVEEVVVFRKPEERDEENVCRCCGMEHSTFKSALECCAYLD</sequence>
<gene>
    <name evidence="1" type="ORF">NCTC13163_02924</name>
</gene>
<accession>A0A377FYA2</accession>
<dbReference type="STRING" id="1397694.GCA_000702585_00346"/>
<organism evidence="1 2">
    <name type="scientific">Exiguobacterium aurantiacum</name>
    <dbReference type="NCBI Taxonomy" id="33987"/>
    <lineage>
        <taxon>Bacteria</taxon>
        <taxon>Bacillati</taxon>
        <taxon>Bacillota</taxon>
        <taxon>Bacilli</taxon>
        <taxon>Bacillales</taxon>
        <taxon>Bacillales Family XII. Incertae Sedis</taxon>
        <taxon>Exiguobacterium</taxon>
    </lineage>
</organism>
<evidence type="ECO:0000313" key="1">
    <source>
        <dbReference type="EMBL" id="STO09486.1"/>
    </source>
</evidence>
<dbReference type="Proteomes" id="UP000254060">
    <property type="component" value="Unassembled WGS sequence"/>
</dbReference>
<proteinExistence type="predicted"/>
<dbReference type="EMBL" id="UGGP01000001">
    <property type="protein sequence ID" value="STO09486.1"/>
    <property type="molecule type" value="Genomic_DNA"/>
</dbReference>
<dbReference type="AlphaFoldDB" id="A0A377FYA2"/>
<evidence type="ECO:0000313" key="2">
    <source>
        <dbReference type="Proteomes" id="UP000254060"/>
    </source>
</evidence>
<name>A0A377FYA2_9BACL</name>
<protein>
    <submittedName>
        <fullName evidence="1">Uncharacterized protein</fullName>
    </submittedName>
</protein>